<comment type="caution">
    <text evidence="2">The sequence shown here is derived from an EMBL/GenBank/DDBJ whole genome shotgun (WGS) entry which is preliminary data.</text>
</comment>
<keyword evidence="1" id="KW-0472">Membrane</keyword>
<keyword evidence="3" id="KW-1185">Reference proteome</keyword>
<dbReference type="SUPFAM" id="SSF49265">
    <property type="entry name" value="Fibronectin type III"/>
    <property type="match status" value="1"/>
</dbReference>
<dbReference type="InterPro" id="IPR036116">
    <property type="entry name" value="FN3_sf"/>
</dbReference>
<evidence type="ECO:0000313" key="2">
    <source>
        <dbReference type="EMBL" id="KXA91197.1"/>
    </source>
</evidence>
<reference evidence="2 3" key="1">
    <citation type="journal article" date="2016" name="Sci. Rep.">
        <title>Metabolic traits of an uncultured archaeal lineage -MSBL1- from brine pools of the Red Sea.</title>
        <authorList>
            <person name="Mwirichia R."/>
            <person name="Alam I."/>
            <person name="Rashid M."/>
            <person name="Vinu M."/>
            <person name="Ba-Alawi W."/>
            <person name="Anthony Kamau A."/>
            <person name="Kamanda Ngugi D."/>
            <person name="Goker M."/>
            <person name="Klenk H.P."/>
            <person name="Bajic V."/>
            <person name="Stingl U."/>
        </authorList>
    </citation>
    <scope>NUCLEOTIDE SEQUENCE [LARGE SCALE GENOMIC DNA]</scope>
    <source>
        <strain evidence="2">SCGC-AAA259A05</strain>
    </source>
</reference>
<dbReference type="AlphaFoldDB" id="A0A133UAH8"/>
<sequence>MSPESPPATPRNFSVFEKPSSILTISSNLLLSVLPLSRRSWVGRSGSGSYSKEISGLSSGTDYEFYAQVSFDGETKSGSTLTFTTATKPFPWWKAISVVIAAVAIGIGIWLWRRRGGSSEGI</sequence>
<evidence type="ECO:0000256" key="1">
    <source>
        <dbReference type="SAM" id="Phobius"/>
    </source>
</evidence>
<dbReference type="EMBL" id="LHXJ01000017">
    <property type="protein sequence ID" value="KXA91197.1"/>
    <property type="molecule type" value="Genomic_DNA"/>
</dbReference>
<feature type="transmembrane region" description="Helical" evidence="1">
    <location>
        <begin position="92"/>
        <end position="112"/>
    </location>
</feature>
<protein>
    <recommendedName>
        <fullName evidence="4">Fibronectin type-III domain-containing protein</fullName>
    </recommendedName>
</protein>
<name>A0A133UAH8_9EURY</name>
<dbReference type="Proteomes" id="UP000070163">
    <property type="component" value="Unassembled WGS sequence"/>
</dbReference>
<evidence type="ECO:0000313" key="3">
    <source>
        <dbReference type="Proteomes" id="UP000070163"/>
    </source>
</evidence>
<keyword evidence="1" id="KW-0812">Transmembrane</keyword>
<gene>
    <name evidence="2" type="ORF">AKJ57_02075</name>
</gene>
<organism evidence="2 3">
    <name type="scientific">candidate division MSBL1 archaeon SCGC-AAA259A05</name>
    <dbReference type="NCBI Taxonomy" id="1698259"/>
    <lineage>
        <taxon>Archaea</taxon>
        <taxon>Methanobacteriati</taxon>
        <taxon>Methanobacteriota</taxon>
        <taxon>candidate division MSBL1</taxon>
    </lineage>
</organism>
<evidence type="ECO:0008006" key="4">
    <source>
        <dbReference type="Google" id="ProtNLM"/>
    </source>
</evidence>
<keyword evidence="1" id="KW-1133">Transmembrane helix</keyword>
<proteinExistence type="predicted"/>
<accession>A0A133UAH8</accession>